<keyword evidence="1" id="KW-0808">Transferase</keyword>
<organism evidence="1 2">
    <name type="scientific">Salinimicrobium profundisediminis</name>
    <dbReference type="NCBI Taxonomy" id="2994553"/>
    <lineage>
        <taxon>Bacteria</taxon>
        <taxon>Pseudomonadati</taxon>
        <taxon>Bacteroidota</taxon>
        <taxon>Flavobacteriia</taxon>
        <taxon>Flavobacteriales</taxon>
        <taxon>Flavobacteriaceae</taxon>
        <taxon>Salinimicrobium</taxon>
    </lineage>
</organism>
<sequence length="317" mass="36406">MFHLVKAYFRFLLRSTNQHGVHSPFVYGLVTRCFYDRRKYSSYALLKQYRRSLLKDKRAIKVKDFGAGSKVFTSEVRKLSKMAKTAGISPKRARLLNRLVRYLEAETALELGTSLGLGTAAMAAGNKIKVTTIEGCPQTAKIASENFQRFGLENIELKVGEFEKYLMVRVQGSEVRGQRTTDGGIQDLKFKIQDSESYSIDNKTSFAEASEDRQQGIGNMRPKTLNSELIITHNFDLLFIDGNHQKEATLSYFEKLLPTVHNDSVMIFDDIHWSKGMEEAWEEIKAHPKVKVSIDTFQWGLVFFRREQEKEHFVIRV</sequence>
<dbReference type="Pfam" id="PF13578">
    <property type="entry name" value="Methyltransf_24"/>
    <property type="match status" value="1"/>
</dbReference>
<dbReference type="Gene3D" id="3.40.50.150">
    <property type="entry name" value="Vaccinia Virus protein VP39"/>
    <property type="match status" value="1"/>
</dbReference>
<keyword evidence="2" id="KW-1185">Reference proteome</keyword>
<proteinExistence type="predicted"/>
<dbReference type="InterPro" id="IPR029063">
    <property type="entry name" value="SAM-dependent_MTases_sf"/>
</dbReference>
<dbReference type="GO" id="GO:0032259">
    <property type="term" value="P:methylation"/>
    <property type="evidence" value="ECO:0007669"/>
    <property type="project" value="UniProtKB-KW"/>
</dbReference>
<dbReference type="EMBL" id="JAPJDA010000006">
    <property type="protein sequence ID" value="MCX2837448.1"/>
    <property type="molecule type" value="Genomic_DNA"/>
</dbReference>
<keyword evidence="1" id="KW-0489">Methyltransferase</keyword>
<dbReference type="CDD" id="cd02440">
    <property type="entry name" value="AdoMet_MTases"/>
    <property type="match status" value="1"/>
</dbReference>
<dbReference type="GO" id="GO:0008168">
    <property type="term" value="F:methyltransferase activity"/>
    <property type="evidence" value="ECO:0007669"/>
    <property type="project" value="UniProtKB-KW"/>
</dbReference>
<evidence type="ECO:0000313" key="2">
    <source>
        <dbReference type="Proteomes" id="UP001148482"/>
    </source>
</evidence>
<accession>A0A9X3CVF2</accession>
<dbReference type="SUPFAM" id="SSF53335">
    <property type="entry name" value="S-adenosyl-L-methionine-dependent methyltransferases"/>
    <property type="match status" value="1"/>
</dbReference>
<gene>
    <name evidence="1" type="ORF">OQ279_04725</name>
</gene>
<protein>
    <submittedName>
        <fullName evidence="1">Class I SAM-dependent methyltransferase</fullName>
        <ecNumber evidence="1">2.1.1.-</ecNumber>
    </submittedName>
</protein>
<dbReference type="AlphaFoldDB" id="A0A9X3CVF2"/>
<dbReference type="EC" id="2.1.1.-" evidence="1"/>
<evidence type="ECO:0000313" key="1">
    <source>
        <dbReference type="EMBL" id="MCX2837448.1"/>
    </source>
</evidence>
<comment type="caution">
    <text evidence="1">The sequence shown here is derived from an EMBL/GenBank/DDBJ whole genome shotgun (WGS) entry which is preliminary data.</text>
</comment>
<dbReference type="Proteomes" id="UP001148482">
    <property type="component" value="Unassembled WGS sequence"/>
</dbReference>
<dbReference type="RefSeq" id="WP_266068676.1">
    <property type="nucleotide sequence ID" value="NZ_JAPJDA010000006.1"/>
</dbReference>
<name>A0A9X3CVF2_9FLAO</name>
<reference evidence="1" key="1">
    <citation type="submission" date="2022-11" db="EMBL/GenBank/DDBJ databases">
        <title>Salinimicrobium profundisediminis sp. nov., isolated from deep-sea sediment of the Mariana Trench.</title>
        <authorList>
            <person name="Fu H."/>
        </authorList>
    </citation>
    <scope>NUCLEOTIDE SEQUENCE</scope>
    <source>
        <strain evidence="1">MT39</strain>
    </source>
</reference>